<accession>A0A396ILN5</accession>
<evidence type="ECO:0000313" key="2">
    <source>
        <dbReference type="Proteomes" id="UP000265566"/>
    </source>
</evidence>
<dbReference type="AlphaFoldDB" id="A0A396ILN5"/>
<dbReference type="EMBL" id="PSQE01000003">
    <property type="protein sequence ID" value="RHN66190.1"/>
    <property type="molecule type" value="Genomic_DNA"/>
</dbReference>
<dbReference type="Gramene" id="rna14124">
    <property type="protein sequence ID" value="RHN66190.1"/>
    <property type="gene ID" value="gene14124"/>
</dbReference>
<evidence type="ECO:0000313" key="1">
    <source>
        <dbReference type="EMBL" id="RHN66190.1"/>
    </source>
</evidence>
<comment type="caution">
    <text evidence="1">The sequence shown here is derived from an EMBL/GenBank/DDBJ whole genome shotgun (WGS) entry which is preliminary data.</text>
</comment>
<gene>
    <name evidence="1" type="ORF">MtrunA17_Chr3g0088131</name>
</gene>
<sequence length="47" mass="5842">MKVYWNDPCRENEILSYMVRSLIKVELIARCPLMRNMIYETIWFCIR</sequence>
<protein>
    <submittedName>
        <fullName evidence="1">Uncharacterized protein</fullName>
    </submittedName>
</protein>
<dbReference type="Proteomes" id="UP000265566">
    <property type="component" value="Chromosome 3"/>
</dbReference>
<proteinExistence type="predicted"/>
<organism evidence="1 2">
    <name type="scientific">Medicago truncatula</name>
    <name type="common">Barrel medic</name>
    <name type="synonym">Medicago tribuloides</name>
    <dbReference type="NCBI Taxonomy" id="3880"/>
    <lineage>
        <taxon>Eukaryota</taxon>
        <taxon>Viridiplantae</taxon>
        <taxon>Streptophyta</taxon>
        <taxon>Embryophyta</taxon>
        <taxon>Tracheophyta</taxon>
        <taxon>Spermatophyta</taxon>
        <taxon>Magnoliopsida</taxon>
        <taxon>eudicotyledons</taxon>
        <taxon>Gunneridae</taxon>
        <taxon>Pentapetalae</taxon>
        <taxon>rosids</taxon>
        <taxon>fabids</taxon>
        <taxon>Fabales</taxon>
        <taxon>Fabaceae</taxon>
        <taxon>Papilionoideae</taxon>
        <taxon>50 kb inversion clade</taxon>
        <taxon>NPAAA clade</taxon>
        <taxon>Hologalegina</taxon>
        <taxon>IRL clade</taxon>
        <taxon>Trifolieae</taxon>
        <taxon>Medicago</taxon>
    </lineage>
</organism>
<reference evidence="2" key="1">
    <citation type="journal article" date="2018" name="Nat. Plants">
        <title>Whole-genome landscape of Medicago truncatula symbiotic genes.</title>
        <authorList>
            <person name="Pecrix Y."/>
            <person name="Staton S.E."/>
            <person name="Sallet E."/>
            <person name="Lelandais-Briere C."/>
            <person name="Moreau S."/>
            <person name="Carrere S."/>
            <person name="Blein T."/>
            <person name="Jardinaud M.F."/>
            <person name="Latrasse D."/>
            <person name="Zouine M."/>
            <person name="Zahm M."/>
            <person name="Kreplak J."/>
            <person name="Mayjonade B."/>
            <person name="Satge C."/>
            <person name="Perez M."/>
            <person name="Cauet S."/>
            <person name="Marande W."/>
            <person name="Chantry-Darmon C."/>
            <person name="Lopez-Roques C."/>
            <person name="Bouchez O."/>
            <person name="Berard A."/>
            <person name="Debelle F."/>
            <person name="Munos S."/>
            <person name="Bendahmane A."/>
            <person name="Berges H."/>
            <person name="Niebel A."/>
            <person name="Buitink J."/>
            <person name="Frugier F."/>
            <person name="Benhamed M."/>
            <person name="Crespi M."/>
            <person name="Gouzy J."/>
            <person name="Gamas P."/>
        </authorList>
    </citation>
    <scope>NUCLEOTIDE SEQUENCE [LARGE SCALE GENOMIC DNA]</scope>
    <source>
        <strain evidence="2">cv. Jemalong A17</strain>
    </source>
</reference>
<name>A0A396ILN5_MEDTR</name>